<dbReference type="eggNOG" id="COG0063">
    <property type="taxonomic scope" value="Bacteria"/>
</dbReference>
<dbReference type="Gene3D" id="3.40.50.10260">
    <property type="entry name" value="YjeF N-terminal domain"/>
    <property type="match status" value="1"/>
</dbReference>
<dbReference type="InterPro" id="IPR000631">
    <property type="entry name" value="CARKD"/>
</dbReference>
<feature type="binding site" evidence="18">
    <location>
        <position position="60"/>
    </location>
    <ligand>
        <name>K(+)</name>
        <dbReference type="ChEBI" id="CHEBI:29103"/>
    </ligand>
</feature>
<keyword evidence="8 17" id="KW-0521">NADP</keyword>
<dbReference type="InterPro" id="IPR017953">
    <property type="entry name" value="Carbohydrate_kinase_pred_CS"/>
</dbReference>
<dbReference type="HAMAP" id="MF_01965">
    <property type="entry name" value="NADHX_dehydratase"/>
    <property type="match status" value="1"/>
</dbReference>
<feature type="binding site" evidence="18">
    <location>
        <position position="172"/>
    </location>
    <ligand>
        <name>K(+)</name>
        <dbReference type="ChEBI" id="CHEBI:29103"/>
    </ligand>
</feature>
<keyword evidence="9 18" id="KW-0630">Potassium</keyword>
<evidence type="ECO:0000259" key="20">
    <source>
        <dbReference type="PROSITE" id="PS51383"/>
    </source>
</evidence>
<evidence type="ECO:0000256" key="13">
    <source>
        <dbReference type="ARBA" id="ARBA00023268"/>
    </source>
</evidence>
<keyword evidence="12 17" id="KW-0456">Lyase</keyword>
<feature type="binding site" evidence="18">
    <location>
        <begin position="140"/>
        <end position="146"/>
    </location>
    <ligand>
        <name>(6S)-NADPHX</name>
        <dbReference type="ChEBI" id="CHEBI:64076"/>
    </ligand>
</feature>
<accession>C0Q9T2</accession>
<dbReference type="GO" id="GO:0005524">
    <property type="term" value="F:ATP binding"/>
    <property type="evidence" value="ECO:0007669"/>
    <property type="project" value="UniProtKB-UniRule"/>
</dbReference>
<comment type="similarity">
    <text evidence="17">Belongs to the NnrD/CARKD family.</text>
</comment>
<evidence type="ECO:0000259" key="21">
    <source>
        <dbReference type="PROSITE" id="PS51385"/>
    </source>
</evidence>
<dbReference type="PROSITE" id="PS51383">
    <property type="entry name" value="YJEF_C_3"/>
    <property type="match status" value="1"/>
</dbReference>
<evidence type="ECO:0000256" key="19">
    <source>
        <dbReference type="PIRNR" id="PIRNR017184"/>
    </source>
</evidence>
<comment type="catalytic activity">
    <reaction evidence="2 18 19">
        <text>(6R)-NADPHX = (6S)-NADPHX</text>
        <dbReference type="Rhea" id="RHEA:32227"/>
        <dbReference type="ChEBI" id="CHEBI:64076"/>
        <dbReference type="ChEBI" id="CHEBI:64077"/>
        <dbReference type="EC" id="5.1.99.6"/>
    </reaction>
</comment>
<dbReference type="KEGG" id="dat:HRM2_35850"/>
<evidence type="ECO:0000256" key="2">
    <source>
        <dbReference type="ARBA" id="ARBA00000909"/>
    </source>
</evidence>
<organism evidence="22 23">
    <name type="scientific">Desulforapulum autotrophicum (strain ATCC 43914 / DSM 3382 / VKM B-1955 / HRM2)</name>
    <name type="common">Desulfobacterium autotrophicum</name>
    <dbReference type="NCBI Taxonomy" id="177437"/>
    <lineage>
        <taxon>Bacteria</taxon>
        <taxon>Pseudomonadati</taxon>
        <taxon>Thermodesulfobacteriota</taxon>
        <taxon>Desulfobacteria</taxon>
        <taxon>Desulfobacterales</taxon>
        <taxon>Desulfobacteraceae</taxon>
        <taxon>Desulforapulum</taxon>
    </lineage>
</organism>
<feature type="binding site" evidence="17">
    <location>
        <position position="459"/>
    </location>
    <ligand>
        <name>AMP</name>
        <dbReference type="ChEBI" id="CHEBI:456215"/>
    </ligand>
</feature>
<comment type="cofactor">
    <cofactor evidence="18 19">
        <name>K(+)</name>
        <dbReference type="ChEBI" id="CHEBI:29103"/>
    </cofactor>
    <text evidence="18 19">Binds 1 potassium ion per subunit.</text>
</comment>
<dbReference type="Pfam" id="PF01256">
    <property type="entry name" value="Carb_kinase"/>
    <property type="match status" value="1"/>
</dbReference>
<dbReference type="Pfam" id="PF03853">
    <property type="entry name" value="YjeF_N"/>
    <property type="match status" value="1"/>
</dbReference>
<feature type="binding site" evidence="18">
    <location>
        <position position="169"/>
    </location>
    <ligand>
        <name>(6S)-NADPHX</name>
        <dbReference type="ChEBI" id="CHEBI:64076"/>
    </ligand>
</feature>
<dbReference type="EC" id="5.1.99.6" evidence="19"/>
<feature type="binding site" evidence="18">
    <location>
        <position position="136"/>
    </location>
    <ligand>
        <name>K(+)</name>
        <dbReference type="ChEBI" id="CHEBI:29103"/>
    </ligand>
</feature>
<keyword evidence="5 18" id="KW-0479">Metal-binding</keyword>
<evidence type="ECO:0000256" key="8">
    <source>
        <dbReference type="ARBA" id="ARBA00022857"/>
    </source>
</evidence>
<dbReference type="AlphaFoldDB" id="C0Q9T2"/>
<dbReference type="Gene3D" id="3.40.1190.20">
    <property type="match status" value="1"/>
</dbReference>
<dbReference type="PROSITE" id="PS51385">
    <property type="entry name" value="YJEF_N"/>
    <property type="match status" value="1"/>
</dbReference>
<dbReference type="PIRSF" id="PIRSF017184">
    <property type="entry name" value="Nnr"/>
    <property type="match status" value="1"/>
</dbReference>
<evidence type="ECO:0000256" key="3">
    <source>
        <dbReference type="ARBA" id="ARBA00006001"/>
    </source>
</evidence>
<comment type="function">
    <text evidence="18">Catalyzes the epimerization of the S- and R-forms of NAD(P)HX, a damaged form of NAD(P)H that is a result of enzymatic or heat-dependent hydration. This is a prerequisite for the S-specific NAD(P)H-hydrate dehydratase to allow the repair of both epimers of NAD(P)HX.</text>
</comment>
<dbReference type="InterPro" id="IPR004443">
    <property type="entry name" value="YjeF_N_dom"/>
</dbReference>
<dbReference type="NCBIfam" id="TIGR00196">
    <property type="entry name" value="yjeF_cterm"/>
    <property type="match status" value="1"/>
</dbReference>
<keyword evidence="13" id="KW-0511">Multifunctional enzyme</keyword>
<evidence type="ECO:0000256" key="4">
    <source>
        <dbReference type="ARBA" id="ARBA00009524"/>
    </source>
</evidence>
<evidence type="ECO:0000256" key="7">
    <source>
        <dbReference type="ARBA" id="ARBA00022840"/>
    </source>
</evidence>
<keyword evidence="10 17" id="KW-0520">NAD</keyword>
<sequence length="523" mass="54513">MYLVTAKQMQAMDKETIEGFGIPGRVLMENAGRGAFAFLQELFPDLGSKKVCVLAGPGNNGGDGFVVARYLVQMGVKTEVFLFAPPKKITGDALANLTLLKTLVKVSSHGSLTEILDMEGVDSIRTEMAQADIMVDALLGTGLNSDVRGLFKTVIERVNALPCKVLSIDIPSGLNADTGTARGTAIQAHATATFAFAKAGHFLFPGKALTGKLRIVDIGIPPFICNGIAPGLKVVAHREVAQLFPKREHDTHKGNFGHLLVIAGSTGKTGAAALTANAAMAMGAGLVTLGIAETLNPVMEIKVTEPMTFPLEESTPGHLSDHCFEVLTGLARQKNAMALGPGLGTDPATQRLVKKIIQELALPMVVDADGLNAIADDPGILKKARAPLILTPHPGEMARLCKTTTKQIQANRLEAAADFATTFKLIVVLKGASTLIALPDGRTRLCPTGNPGMASAGMGDVLTGMIAALLAQGFSPGNAAVAGVYLHGLAGDILARQYKGAGFVASDLIHTIPAAVNGEGPWN</sequence>
<feature type="domain" description="YjeF N-terminal" evidence="21">
    <location>
        <begin position="9"/>
        <end position="226"/>
    </location>
</feature>
<evidence type="ECO:0000256" key="1">
    <source>
        <dbReference type="ARBA" id="ARBA00000013"/>
    </source>
</evidence>
<dbReference type="GO" id="GO:0052856">
    <property type="term" value="F:NAD(P)HX epimerase activity"/>
    <property type="evidence" value="ECO:0007669"/>
    <property type="project" value="UniProtKB-UniRule"/>
</dbReference>
<dbReference type="OrthoDB" id="9806925at2"/>
<dbReference type="GO" id="GO:0052855">
    <property type="term" value="F:ADP-dependent NAD(P)H-hydrate dehydratase activity"/>
    <property type="evidence" value="ECO:0007669"/>
    <property type="project" value="UniProtKB-UniRule"/>
</dbReference>
<comment type="similarity">
    <text evidence="4 19">In the C-terminal section; belongs to the NnrD/CARKD family.</text>
</comment>
<dbReference type="SUPFAM" id="SSF64153">
    <property type="entry name" value="YjeF N-terminal domain-like"/>
    <property type="match status" value="1"/>
</dbReference>
<comment type="function">
    <text evidence="17">Catalyzes the dehydration of the S-form of NAD(P)HX at the expense of ADP, which is converted to AMP. Together with NAD(P)HX epimerase, which catalyzes the epimerization of the S- and R-forms, the enzyme allows the repair of both epimers of NAD(P)HX, a damaged form of NAD(P)H that is a result of enzymatic or heat-dependent hydration.</text>
</comment>
<dbReference type="PANTHER" id="PTHR12592:SF0">
    <property type="entry name" value="ATP-DEPENDENT (S)-NAD(P)H-HYDRATE DEHYDRATASE"/>
    <property type="match status" value="1"/>
</dbReference>
<comment type="catalytic activity">
    <reaction evidence="15 17 19">
        <text>(6S)-NADHX + ADP = AMP + phosphate + NADH + H(+)</text>
        <dbReference type="Rhea" id="RHEA:32223"/>
        <dbReference type="ChEBI" id="CHEBI:15378"/>
        <dbReference type="ChEBI" id="CHEBI:43474"/>
        <dbReference type="ChEBI" id="CHEBI:57945"/>
        <dbReference type="ChEBI" id="CHEBI:64074"/>
        <dbReference type="ChEBI" id="CHEBI:456215"/>
        <dbReference type="ChEBI" id="CHEBI:456216"/>
        <dbReference type="EC" id="4.2.1.136"/>
    </reaction>
</comment>
<feature type="binding site" evidence="18">
    <location>
        <begin position="59"/>
        <end position="63"/>
    </location>
    <ligand>
        <name>(6S)-NADPHX</name>
        <dbReference type="ChEBI" id="CHEBI:64076"/>
    </ligand>
</feature>
<evidence type="ECO:0000313" key="22">
    <source>
        <dbReference type="EMBL" id="ACN16650.1"/>
    </source>
</evidence>
<evidence type="ECO:0000256" key="10">
    <source>
        <dbReference type="ARBA" id="ARBA00023027"/>
    </source>
</evidence>
<dbReference type="InterPro" id="IPR029056">
    <property type="entry name" value="Ribokinase-like"/>
</dbReference>
<evidence type="ECO:0000256" key="16">
    <source>
        <dbReference type="ARBA" id="ARBA00049209"/>
    </source>
</evidence>
<feature type="binding site" evidence="17">
    <location>
        <position position="393"/>
    </location>
    <ligand>
        <name>(6S)-NADPHX</name>
        <dbReference type="ChEBI" id="CHEBI:64076"/>
    </ligand>
</feature>
<dbReference type="GO" id="GO:0110051">
    <property type="term" value="P:metabolite repair"/>
    <property type="evidence" value="ECO:0007669"/>
    <property type="project" value="TreeGrafter"/>
</dbReference>
<dbReference type="InterPro" id="IPR030677">
    <property type="entry name" value="Nnr"/>
</dbReference>
<feature type="binding site" evidence="17">
    <location>
        <begin position="430"/>
        <end position="434"/>
    </location>
    <ligand>
        <name>AMP</name>
        <dbReference type="ChEBI" id="CHEBI:456215"/>
    </ligand>
</feature>
<evidence type="ECO:0000256" key="9">
    <source>
        <dbReference type="ARBA" id="ARBA00022958"/>
    </source>
</evidence>
<keyword evidence="6 17" id="KW-0547">Nucleotide-binding</keyword>
<name>C0Q9T2_DESAH</name>
<dbReference type="PANTHER" id="PTHR12592">
    <property type="entry name" value="ATP-DEPENDENT (S)-NAD(P)H-HYDRATE DEHYDRATASE FAMILY MEMBER"/>
    <property type="match status" value="1"/>
</dbReference>
<reference evidence="22 23" key="1">
    <citation type="journal article" date="2009" name="Environ. Microbiol.">
        <title>Genome sequence of Desulfobacterium autotrophicum HRM2, a marine sulfate reducer oxidizing organic carbon completely to carbon dioxide.</title>
        <authorList>
            <person name="Strittmatter A.W."/>
            <person name="Liesegang H."/>
            <person name="Rabus R."/>
            <person name="Decker I."/>
            <person name="Amann J."/>
            <person name="Andres S."/>
            <person name="Henne A."/>
            <person name="Fricke W.F."/>
            <person name="Martinez-Arias R."/>
            <person name="Bartels D."/>
            <person name="Goesmann A."/>
            <person name="Krause L."/>
            <person name="Puehler A."/>
            <person name="Klenk H.P."/>
            <person name="Richter M."/>
            <person name="Schuler M."/>
            <person name="Gloeckner F.O."/>
            <person name="Meyerdierks A."/>
            <person name="Gottschalk G."/>
            <person name="Amann R."/>
        </authorList>
    </citation>
    <scope>NUCLEOTIDE SEQUENCE [LARGE SCALE GENOMIC DNA]</scope>
    <source>
        <strain evidence="23">ATCC 43914 / DSM 3382 / HRM2</strain>
    </source>
</reference>
<comment type="function">
    <text evidence="14 19">Bifunctional enzyme that catalyzes the epimerization of the S- and R-forms of NAD(P)HX and the dehydration of the S-form of NAD(P)HX at the expense of ADP, which is converted to AMP. This allows the repair of both epimers of NAD(P)HX, a damaged form of NAD(P)H that is a result of enzymatic or heat-dependent hydration.</text>
</comment>
<evidence type="ECO:0000313" key="23">
    <source>
        <dbReference type="Proteomes" id="UP000000442"/>
    </source>
</evidence>
<feature type="binding site" evidence="17">
    <location>
        <position position="271"/>
    </location>
    <ligand>
        <name>(6S)-NADPHX</name>
        <dbReference type="ChEBI" id="CHEBI:64076"/>
    </ligand>
</feature>
<dbReference type="RefSeq" id="WP_015905400.1">
    <property type="nucleotide sequence ID" value="NC_012108.1"/>
</dbReference>
<keyword evidence="23" id="KW-1185">Reference proteome</keyword>
<comment type="catalytic activity">
    <reaction evidence="1 18 19">
        <text>(6R)-NADHX = (6S)-NADHX</text>
        <dbReference type="Rhea" id="RHEA:32215"/>
        <dbReference type="ChEBI" id="CHEBI:64074"/>
        <dbReference type="ChEBI" id="CHEBI:64075"/>
        <dbReference type="EC" id="5.1.99.6"/>
    </reaction>
</comment>
<keyword evidence="11 18" id="KW-0413">Isomerase</keyword>
<dbReference type="EMBL" id="CP001087">
    <property type="protein sequence ID" value="ACN16650.1"/>
    <property type="molecule type" value="Genomic_DNA"/>
</dbReference>
<dbReference type="HOGENOM" id="CLU_024853_4_1_7"/>
<feature type="domain" description="YjeF C-terminal" evidence="20">
    <location>
        <begin position="236"/>
        <end position="519"/>
    </location>
</feature>
<dbReference type="SUPFAM" id="SSF53613">
    <property type="entry name" value="Ribokinase-like"/>
    <property type="match status" value="1"/>
</dbReference>
<evidence type="ECO:0000256" key="5">
    <source>
        <dbReference type="ARBA" id="ARBA00022723"/>
    </source>
</evidence>
<comment type="similarity">
    <text evidence="3 19">In the N-terminal section; belongs to the NnrE/AIBP family.</text>
</comment>
<feature type="binding site" evidence="17">
    <location>
        <position position="460"/>
    </location>
    <ligand>
        <name>(6S)-NADPHX</name>
        <dbReference type="ChEBI" id="CHEBI:64076"/>
    </ligand>
</feature>
<evidence type="ECO:0000256" key="15">
    <source>
        <dbReference type="ARBA" id="ARBA00048238"/>
    </source>
</evidence>
<dbReference type="HAMAP" id="MF_01966">
    <property type="entry name" value="NADHX_epimerase"/>
    <property type="match status" value="1"/>
</dbReference>
<gene>
    <name evidence="18" type="primary">nnrE</name>
    <name evidence="17" type="synonym">nnrD</name>
    <name evidence="22" type="ordered locus">HRM2_35850</name>
</gene>
<comment type="catalytic activity">
    <reaction evidence="16 17 19">
        <text>(6S)-NADPHX + ADP = AMP + phosphate + NADPH + H(+)</text>
        <dbReference type="Rhea" id="RHEA:32235"/>
        <dbReference type="ChEBI" id="CHEBI:15378"/>
        <dbReference type="ChEBI" id="CHEBI:43474"/>
        <dbReference type="ChEBI" id="CHEBI:57783"/>
        <dbReference type="ChEBI" id="CHEBI:64076"/>
        <dbReference type="ChEBI" id="CHEBI:456215"/>
        <dbReference type="ChEBI" id="CHEBI:456216"/>
        <dbReference type="EC" id="4.2.1.136"/>
    </reaction>
</comment>
<evidence type="ECO:0000256" key="18">
    <source>
        <dbReference type="HAMAP-Rule" id="MF_01966"/>
    </source>
</evidence>
<comment type="caution">
    <text evidence="18">Lacks conserved residue(s) required for the propagation of feature annotation.</text>
</comment>
<dbReference type="NCBIfam" id="TIGR00197">
    <property type="entry name" value="yjeF_nterm"/>
    <property type="match status" value="1"/>
</dbReference>
<dbReference type="STRING" id="177437.HRM2_35850"/>
<evidence type="ECO:0000256" key="11">
    <source>
        <dbReference type="ARBA" id="ARBA00023235"/>
    </source>
</evidence>
<keyword evidence="7 17" id="KW-0067">ATP-binding</keyword>
<feature type="binding site" evidence="17">
    <location>
        <position position="342"/>
    </location>
    <ligand>
        <name>(6S)-NADPHX</name>
        <dbReference type="ChEBI" id="CHEBI:64076"/>
    </ligand>
</feature>
<evidence type="ECO:0000256" key="12">
    <source>
        <dbReference type="ARBA" id="ARBA00023239"/>
    </source>
</evidence>
<comment type="subunit">
    <text evidence="17">Homotetramer.</text>
</comment>
<dbReference type="GO" id="GO:0046872">
    <property type="term" value="F:metal ion binding"/>
    <property type="evidence" value="ECO:0007669"/>
    <property type="project" value="UniProtKB-UniRule"/>
</dbReference>
<dbReference type="Proteomes" id="UP000000442">
    <property type="component" value="Chromosome"/>
</dbReference>
<comment type="cofactor">
    <cofactor evidence="17">
        <name>Mg(2+)</name>
        <dbReference type="ChEBI" id="CHEBI:18420"/>
    </cofactor>
</comment>
<dbReference type="EC" id="4.2.1.136" evidence="19"/>
<evidence type="ECO:0000256" key="17">
    <source>
        <dbReference type="HAMAP-Rule" id="MF_01965"/>
    </source>
</evidence>
<evidence type="ECO:0000256" key="6">
    <source>
        <dbReference type="ARBA" id="ARBA00022741"/>
    </source>
</evidence>
<evidence type="ECO:0000256" key="14">
    <source>
        <dbReference type="ARBA" id="ARBA00025153"/>
    </source>
</evidence>
<dbReference type="GO" id="GO:0046496">
    <property type="term" value="P:nicotinamide nucleotide metabolic process"/>
    <property type="evidence" value="ECO:0007669"/>
    <property type="project" value="UniProtKB-UniRule"/>
</dbReference>
<dbReference type="eggNOG" id="COG0062">
    <property type="taxonomic scope" value="Bacteria"/>
</dbReference>
<dbReference type="InterPro" id="IPR036652">
    <property type="entry name" value="YjeF_N_dom_sf"/>
</dbReference>
<protein>
    <recommendedName>
        <fullName evidence="19">Bifunctional NAD(P)H-hydrate repair enzyme</fullName>
    </recommendedName>
    <alternativeName>
        <fullName evidence="19">Nicotinamide nucleotide repair protein</fullName>
    </alternativeName>
    <domain>
        <recommendedName>
            <fullName evidence="19">ADP-dependent (S)-NAD(P)H-hydrate dehydratase</fullName>
            <ecNumber evidence="19">4.2.1.136</ecNumber>
        </recommendedName>
        <alternativeName>
            <fullName evidence="19">ADP-dependent NAD(P)HX dehydratase</fullName>
        </alternativeName>
    </domain>
    <domain>
        <recommendedName>
            <fullName evidence="19">NAD(P)H-hydrate epimerase</fullName>
            <ecNumber evidence="19">5.1.99.6</ecNumber>
        </recommendedName>
    </domain>
</protein>
<dbReference type="CDD" id="cd01171">
    <property type="entry name" value="YXKO-related"/>
    <property type="match status" value="1"/>
</dbReference>
<proteinExistence type="inferred from homology"/>
<comment type="similarity">
    <text evidence="18">Belongs to the NnrE/AIBP family.</text>
</comment>
<dbReference type="PROSITE" id="PS01050">
    <property type="entry name" value="YJEF_C_2"/>
    <property type="match status" value="1"/>
</dbReference>